<dbReference type="AlphaFoldDB" id="A0A026WW68"/>
<protein>
    <submittedName>
        <fullName evidence="1">Uncharacterized protein</fullName>
    </submittedName>
</protein>
<sequence length="99" mass="11319">MFKRQFWHPADPGPTFFNHRRRISPTPRLLLTDRTKLASPVPPKPRHWNCTNTLPTVRSFCRGKESDVELGLDSGRWWVSETGGGKGMVEVNPLTRIHG</sequence>
<proteinExistence type="predicted"/>
<evidence type="ECO:0000313" key="1">
    <source>
        <dbReference type="EMBL" id="EZA60262.1"/>
    </source>
</evidence>
<reference evidence="1 2" key="1">
    <citation type="journal article" date="2014" name="Curr. Biol.">
        <title>The genome of the clonal raider ant Cerapachys biroi.</title>
        <authorList>
            <person name="Oxley P.R."/>
            <person name="Ji L."/>
            <person name="Fetter-Pruneda I."/>
            <person name="McKenzie S.K."/>
            <person name="Li C."/>
            <person name="Hu H."/>
            <person name="Zhang G."/>
            <person name="Kronauer D.J."/>
        </authorList>
    </citation>
    <scope>NUCLEOTIDE SEQUENCE [LARGE SCALE GENOMIC DNA]</scope>
</reference>
<name>A0A026WW68_OOCBI</name>
<organism evidence="1 2">
    <name type="scientific">Ooceraea biroi</name>
    <name type="common">Clonal raider ant</name>
    <name type="synonym">Cerapachys biroi</name>
    <dbReference type="NCBI Taxonomy" id="2015173"/>
    <lineage>
        <taxon>Eukaryota</taxon>
        <taxon>Metazoa</taxon>
        <taxon>Ecdysozoa</taxon>
        <taxon>Arthropoda</taxon>
        <taxon>Hexapoda</taxon>
        <taxon>Insecta</taxon>
        <taxon>Pterygota</taxon>
        <taxon>Neoptera</taxon>
        <taxon>Endopterygota</taxon>
        <taxon>Hymenoptera</taxon>
        <taxon>Apocrita</taxon>
        <taxon>Aculeata</taxon>
        <taxon>Formicoidea</taxon>
        <taxon>Formicidae</taxon>
        <taxon>Dorylinae</taxon>
        <taxon>Ooceraea</taxon>
    </lineage>
</organism>
<dbReference type="EMBL" id="KK107078">
    <property type="protein sequence ID" value="EZA60262.1"/>
    <property type="molecule type" value="Genomic_DNA"/>
</dbReference>
<dbReference type="Proteomes" id="UP000053097">
    <property type="component" value="Unassembled WGS sequence"/>
</dbReference>
<keyword evidence="2" id="KW-1185">Reference proteome</keyword>
<accession>A0A026WW68</accession>
<evidence type="ECO:0000313" key="2">
    <source>
        <dbReference type="Proteomes" id="UP000053097"/>
    </source>
</evidence>
<gene>
    <name evidence="1" type="ORF">X777_13351</name>
</gene>